<evidence type="ECO:0000313" key="3">
    <source>
        <dbReference type="Proteomes" id="UP000236630"/>
    </source>
</evidence>
<name>A0A2H5QLP0_CITUN</name>
<accession>A0A2H5QLP0</accession>
<feature type="region of interest" description="Disordered" evidence="1">
    <location>
        <begin position="90"/>
        <end position="127"/>
    </location>
</feature>
<protein>
    <submittedName>
        <fullName evidence="2">Uncharacterized protein</fullName>
    </submittedName>
</protein>
<dbReference type="EMBL" id="BDQV01000493">
    <property type="protein sequence ID" value="GAY65533.1"/>
    <property type="molecule type" value="Genomic_DNA"/>
</dbReference>
<proteinExistence type="predicted"/>
<dbReference type="AlphaFoldDB" id="A0A2H5QLP0"/>
<sequence length="127" mass="14467">MAEEKIQIELEMQNPSVKEKHKKAKDKRAKNVYNHRLGHTGYGGMLYRKKKESGVSEQEIDRSEAWLMARADRDGKYSDVMPIVEKIIDNDEQSPKTLGKQKADFPSGKSTLKSVKSKMKDTPTIIS</sequence>
<comment type="caution">
    <text evidence="2">The sequence shown here is derived from an EMBL/GenBank/DDBJ whole genome shotgun (WGS) entry which is preliminary data.</text>
</comment>
<reference evidence="2 3" key="1">
    <citation type="journal article" date="2017" name="Front. Genet.">
        <title>Draft sequencing of the heterozygous diploid genome of Satsuma (Citrus unshiu Marc.) using a hybrid assembly approach.</title>
        <authorList>
            <person name="Shimizu T."/>
            <person name="Tanizawa Y."/>
            <person name="Mochizuki T."/>
            <person name="Nagasaki H."/>
            <person name="Yoshioka T."/>
            <person name="Toyoda A."/>
            <person name="Fujiyama A."/>
            <person name="Kaminuma E."/>
            <person name="Nakamura Y."/>
        </authorList>
    </citation>
    <scope>NUCLEOTIDE SEQUENCE [LARGE SCALE GENOMIC DNA]</scope>
    <source>
        <strain evidence="3">cv. Miyagawa wase</strain>
    </source>
</reference>
<dbReference type="Proteomes" id="UP000236630">
    <property type="component" value="Unassembled WGS sequence"/>
</dbReference>
<evidence type="ECO:0000256" key="1">
    <source>
        <dbReference type="SAM" id="MobiDB-lite"/>
    </source>
</evidence>
<evidence type="ECO:0000313" key="2">
    <source>
        <dbReference type="EMBL" id="GAY65533.1"/>
    </source>
</evidence>
<keyword evidence="3" id="KW-1185">Reference proteome</keyword>
<gene>
    <name evidence="2" type="ORF">CUMW_241860</name>
</gene>
<organism evidence="2 3">
    <name type="scientific">Citrus unshiu</name>
    <name type="common">Satsuma mandarin</name>
    <name type="synonym">Citrus nobilis var. unshiu</name>
    <dbReference type="NCBI Taxonomy" id="55188"/>
    <lineage>
        <taxon>Eukaryota</taxon>
        <taxon>Viridiplantae</taxon>
        <taxon>Streptophyta</taxon>
        <taxon>Embryophyta</taxon>
        <taxon>Tracheophyta</taxon>
        <taxon>Spermatophyta</taxon>
        <taxon>Magnoliopsida</taxon>
        <taxon>eudicotyledons</taxon>
        <taxon>Gunneridae</taxon>
        <taxon>Pentapetalae</taxon>
        <taxon>rosids</taxon>
        <taxon>malvids</taxon>
        <taxon>Sapindales</taxon>
        <taxon>Rutaceae</taxon>
        <taxon>Aurantioideae</taxon>
        <taxon>Citrus</taxon>
    </lineage>
</organism>